<dbReference type="Pfam" id="PF13478">
    <property type="entry name" value="XdhC_C"/>
    <property type="match status" value="1"/>
</dbReference>
<dbReference type="OrthoDB" id="61481at2"/>
<dbReference type="RefSeq" id="WP_134762959.1">
    <property type="nucleotide sequence ID" value="NZ_SOZD01000004.1"/>
</dbReference>
<dbReference type="AlphaFoldDB" id="A0A4Y8RI39"/>
<evidence type="ECO:0000259" key="2">
    <source>
        <dbReference type="Pfam" id="PF13478"/>
    </source>
</evidence>
<dbReference type="InterPro" id="IPR027051">
    <property type="entry name" value="XdhC_Rossmann_dom"/>
</dbReference>
<dbReference type="EMBL" id="SOZD01000004">
    <property type="protein sequence ID" value="TFF22076.1"/>
    <property type="molecule type" value="Genomic_DNA"/>
</dbReference>
<feature type="domain" description="XdhC Rossmann" evidence="2">
    <location>
        <begin position="120"/>
        <end position="260"/>
    </location>
</feature>
<name>A0A4Y8RI39_9HYPH</name>
<dbReference type="Gene3D" id="3.40.50.720">
    <property type="entry name" value="NAD(P)-binding Rossmann-like Domain"/>
    <property type="match status" value="1"/>
</dbReference>
<dbReference type="PANTHER" id="PTHR30388:SF6">
    <property type="entry name" value="XANTHINE DEHYDROGENASE SUBUNIT A-RELATED"/>
    <property type="match status" value="1"/>
</dbReference>
<organism evidence="3 4">
    <name type="scientific">Jiella endophytica</name>
    <dbReference type="NCBI Taxonomy" id="2558362"/>
    <lineage>
        <taxon>Bacteria</taxon>
        <taxon>Pseudomonadati</taxon>
        <taxon>Pseudomonadota</taxon>
        <taxon>Alphaproteobacteria</taxon>
        <taxon>Hyphomicrobiales</taxon>
        <taxon>Aurantimonadaceae</taxon>
        <taxon>Jiella</taxon>
    </lineage>
</organism>
<dbReference type="Proteomes" id="UP000298179">
    <property type="component" value="Unassembled WGS sequence"/>
</dbReference>
<evidence type="ECO:0000259" key="1">
    <source>
        <dbReference type="Pfam" id="PF02625"/>
    </source>
</evidence>
<dbReference type="NCBIfam" id="TIGR02964">
    <property type="entry name" value="xanthine_xdhC"/>
    <property type="match status" value="1"/>
</dbReference>
<keyword evidence="4" id="KW-1185">Reference proteome</keyword>
<comment type="caution">
    <text evidence="3">The sequence shown here is derived from an EMBL/GenBank/DDBJ whole genome shotgun (WGS) entry which is preliminary data.</text>
</comment>
<sequence>MTRLLAAAHAAQERADPAFLVTVETALGSTPREAGARMLVTAQEVAGTIGGGRLEFDAIDQARAMIAAGETEAAIDVPLGPEIGQCCGGRVGLSFQRLDAALLAAIAADDERARARLPAVMIFGAGHTGRALATAMAPLPLAVGLVDSRPETLRGLPQAVRAVAAAMPEALVEDAPPGAAFVVMTHEHSLDFLIAAAALARGDAAYVGMIGSATKRERFRRHLAEERREADAARLTLPIGGAGLRDKRPEVIAALAAAEIATCLLKHQGETLP</sequence>
<dbReference type="InterPro" id="IPR052698">
    <property type="entry name" value="MoCofactor_Util/Proc"/>
</dbReference>
<protein>
    <submittedName>
        <fullName evidence="3">Xanthine dehydrogenase accessory protein XdhC</fullName>
    </submittedName>
</protein>
<dbReference type="InterPro" id="IPR003777">
    <property type="entry name" value="XdhC_CoxI"/>
</dbReference>
<feature type="domain" description="XdhC- CoxI" evidence="1">
    <location>
        <begin position="12"/>
        <end position="72"/>
    </location>
</feature>
<dbReference type="PANTHER" id="PTHR30388">
    <property type="entry name" value="ALDEHYDE OXIDOREDUCTASE MOLYBDENUM COFACTOR ASSEMBLY PROTEIN"/>
    <property type="match status" value="1"/>
</dbReference>
<evidence type="ECO:0000313" key="4">
    <source>
        <dbReference type="Proteomes" id="UP000298179"/>
    </source>
</evidence>
<dbReference type="InterPro" id="IPR014308">
    <property type="entry name" value="Xanthine_DH_XdhC"/>
</dbReference>
<proteinExistence type="predicted"/>
<dbReference type="Pfam" id="PF02625">
    <property type="entry name" value="XdhC_CoxI"/>
    <property type="match status" value="1"/>
</dbReference>
<reference evidence="3 4" key="1">
    <citation type="submission" date="2019-03" db="EMBL/GenBank/DDBJ databases">
        <title>Jiella endophytica sp. nov., a novel endophytic bacterium isolated from root of Ficus microcarpa Linn. f.</title>
        <authorList>
            <person name="Tuo L."/>
        </authorList>
    </citation>
    <scope>NUCLEOTIDE SEQUENCE [LARGE SCALE GENOMIC DNA]</scope>
    <source>
        <strain evidence="3 4">CBS5Q-3</strain>
    </source>
</reference>
<accession>A0A4Y8RI39</accession>
<evidence type="ECO:0000313" key="3">
    <source>
        <dbReference type="EMBL" id="TFF22076.1"/>
    </source>
</evidence>
<gene>
    <name evidence="3" type="primary">xdhC</name>
    <name evidence="3" type="ORF">E3C22_15660</name>
</gene>